<dbReference type="PANTHER" id="PTHR11629">
    <property type="entry name" value="VACUOLAR PROTON ATPASES"/>
    <property type="match status" value="1"/>
</dbReference>
<gene>
    <name evidence="10" type="ORF">SAMN02746091_00748</name>
</gene>
<keyword evidence="4 9" id="KW-0812">Transmembrane</keyword>
<keyword evidence="11" id="KW-1185">Reference proteome</keyword>
<sequence length="647" mass="74946">MEFVNIIGHMDMLEDIAKRIVLSESIHFVNAMSEINENNFPILQAKDEVDAVIDFNYIKQYQSNLDLNEINKVYDELCDMFEIRKKYQKKIVEQDYVFLDDVNKLKRIYEEVNEENRELNRLQEEYRQIGEIENYIKKMKNVNINLDDLFKMKYIDFIMGKVLNYNMEKLKKNYENIPAIVLKLDKNQDYSMIMVFVPKVVEIEVRRVLNSLEFDELQLNFKFSGSPNQWVADIENRKRQIEKEIAIIKNKIKELKKEYINFIEVFYSKLLMQYKIEELKSNMGCTNEFFYMSGWIPSFKKKALSKYLGDYENKLIIIYKDYKNLREGLEPPTCIYNGFLLRPFESVVKLYGIPSYNELDPTAFVGLSYMFLFGAMFGDVGQGLVLLTLGLILEKKKARPNLGGVLARLGISSTVFGFLYGSVFGFEDIIEALLVRPMASIDKVLIWAVGIGVFLLSIGYLYNLINCFIKKDVENGLFSRNGLAGLVFYWLLLYLIVSNVRDAKRIIPSSLITLILVFLLILMLLKEPLANLIKGNKKLYSESKSDYYIEGGFGVLETLLSMLSNTLSFIRVGAFAINHVGLFIAFETLAKMMGNELESILMIVFGNIVIIGLEGLIVFIQGLRLEYYELFSKFFSGTGYEYNPVKL</sequence>
<feature type="transmembrane region" description="Helical" evidence="9">
    <location>
        <begin position="569"/>
        <end position="589"/>
    </location>
</feature>
<evidence type="ECO:0000256" key="5">
    <source>
        <dbReference type="ARBA" id="ARBA00022989"/>
    </source>
</evidence>
<keyword evidence="8" id="KW-0175">Coiled coil</keyword>
<feature type="coiled-coil region" evidence="8">
    <location>
        <begin position="102"/>
        <end position="132"/>
    </location>
</feature>
<dbReference type="Gene3D" id="3.30.70.2170">
    <property type="match status" value="1"/>
</dbReference>
<keyword evidence="7 9" id="KW-0472">Membrane</keyword>
<evidence type="ECO:0000256" key="2">
    <source>
        <dbReference type="ARBA" id="ARBA00009904"/>
    </source>
</evidence>
<protein>
    <submittedName>
        <fullName evidence="10">V/A-type H+-transporting ATPase subunit I</fullName>
    </submittedName>
</protein>
<proteinExistence type="inferred from homology"/>
<dbReference type="InterPro" id="IPR002490">
    <property type="entry name" value="V-ATPase_116kDa_su"/>
</dbReference>
<evidence type="ECO:0000313" key="11">
    <source>
        <dbReference type="Proteomes" id="UP000184423"/>
    </source>
</evidence>
<feature type="transmembrane region" description="Helical" evidence="9">
    <location>
        <begin position="506"/>
        <end position="525"/>
    </location>
</feature>
<evidence type="ECO:0000256" key="8">
    <source>
        <dbReference type="SAM" id="Coils"/>
    </source>
</evidence>
<dbReference type="GO" id="GO:0033179">
    <property type="term" value="C:proton-transporting V-type ATPase, V0 domain"/>
    <property type="evidence" value="ECO:0007669"/>
    <property type="project" value="InterPro"/>
</dbReference>
<feature type="transmembrane region" description="Helical" evidence="9">
    <location>
        <begin position="444"/>
        <end position="465"/>
    </location>
</feature>
<organism evidence="10 11">
    <name type="scientific">Caloramator proteoclasticus DSM 10124</name>
    <dbReference type="NCBI Taxonomy" id="1121262"/>
    <lineage>
        <taxon>Bacteria</taxon>
        <taxon>Bacillati</taxon>
        <taxon>Bacillota</taxon>
        <taxon>Clostridia</taxon>
        <taxon>Eubacteriales</taxon>
        <taxon>Clostridiaceae</taxon>
        <taxon>Caloramator</taxon>
    </lineage>
</organism>
<feature type="transmembrane region" description="Helical" evidence="9">
    <location>
        <begin position="405"/>
        <end position="424"/>
    </location>
</feature>
<dbReference type="GO" id="GO:0007035">
    <property type="term" value="P:vacuolar acidification"/>
    <property type="evidence" value="ECO:0007669"/>
    <property type="project" value="TreeGrafter"/>
</dbReference>
<dbReference type="EMBL" id="FQVG01000009">
    <property type="protein sequence ID" value="SHE60766.1"/>
    <property type="molecule type" value="Genomic_DNA"/>
</dbReference>
<comment type="similarity">
    <text evidence="2">Belongs to the V-ATPase 116 kDa subunit family.</text>
</comment>
<keyword evidence="6" id="KW-0406">Ion transport</keyword>
<dbReference type="GO" id="GO:0051117">
    <property type="term" value="F:ATPase binding"/>
    <property type="evidence" value="ECO:0007669"/>
    <property type="project" value="TreeGrafter"/>
</dbReference>
<evidence type="ECO:0000256" key="1">
    <source>
        <dbReference type="ARBA" id="ARBA00004141"/>
    </source>
</evidence>
<dbReference type="Gene3D" id="1.20.1460.20">
    <property type="match status" value="1"/>
</dbReference>
<dbReference type="Proteomes" id="UP000184423">
    <property type="component" value="Unassembled WGS sequence"/>
</dbReference>
<feature type="transmembrane region" description="Helical" evidence="9">
    <location>
        <begin position="601"/>
        <end position="623"/>
    </location>
</feature>
<evidence type="ECO:0000256" key="6">
    <source>
        <dbReference type="ARBA" id="ARBA00023065"/>
    </source>
</evidence>
<dbReference type="GO" id="GO:0016471">
    <property type="term" value="C:vacuolar proton-transporting V-type ATPase complex"/>
    <property type="evidence" value="ECO:0007669"/>
    <property type="project" value="TreeGrafter"/>
</dbReference>
<evidence type="ECO:0000256" key="4">
    <source>
        <dbReference type="ARBA" id="ARBA00022692"/>
    </source>
</evidence>
<comment type="subcellular location">
    <subcellularLocation>
        <location evidence="1">Membrane</location>
        <topology evidence="1">Multi-pass membrane protein</topology>
    </subcellularLocation>
</comment>
<dbReference type="Gene3D" id="3.30.70.2750">
    <property type="match status" value="1"/>
</dbReference>
<evidence type="ECO:0000256" key="9">
    <source>
        <dbReference type="SAM" id="Phobius"/>
    </source>
</evidence>
<keyword evidence="3" id="KW-0813">Transport</keyword>
<evidence type="ECO:0000256" key="7">
    <source>
        <dbReference type="ARBA" id="ARBA00023136"/>
    </source>
</evidence>
<reference evidence="11" key="1">
    <citation type="submission" date="2016-11" db="EMBL/GenBank/DDBJ databases">
        <authorList>
            <person name="Varghese N."/>
            <person name="Submissions S."/>
        </authorList>
    </citation>
    <scope>NUCLEOTIDE SEQUENCE [LARGE SCALE GENOMIC DNA]</scope>
    <source>
        <strain evidence="11">DSM 10124</strain>
    </source>
</reference>
<dbReference type="PANTHER" id="PTHR11629:SF63">
    <property type="entry name" value="V-TYPE PROTON ATPASE SUBUNIT A"/>
    <property type="match status" value="1"/>
</dbReference>
<feature type="transmembrane region" description="Helical" evidence="9">
    <location>
        <begin position="369"/>
        <end position="393"/>
    </location>
</feature>
<accession>A0A1M4UVK2</accession>
<feature type="transmembrane region" description="Helical" evidence="9">
    <location>
        <begin position="477"/>
        <end position="500"/>
    </location>
</feature>
<keyword evidence="5 9" id="KW-1133">Transmembrane helix</keyword>
<evidence type="ECO:0000313" key="10">
    <source>
        <dbReference type="EMBL" id="SHE60766.1"/>
    </source>
</evidence>
<dbReference type="AlphaFoldDB" id="A0A1M4UVK2"/>
<dbReference type="GO" id="GO:0046961">
    <property type="term" value="F:proton-transporting ATPase activity, rotational mechanism"/>
    <property type="evidence" value="ECO:0007669"/>
    <property type="project" value="InterPro"/>
</dbReference>
<evidence type="ECO:0000256" key="3">
    <source>
        <dbReference type="ARBA" id="ARBA00022448"/>
    </source>
</evidence>
<feature type="coiled-coil region" evidence="8">
    <location>
        <begin position="231"/>
        <end position="258"/>
    </location>
</feature>
<dbReference type="Pfam" id="PF01496">
    <property type="entry name" value="V_ATPase_I"/>
    <property type="match status" value="2"/>
</dbReference>
<name>A0A1M4UVK2_9CLOT</name>